<dbReference type="Gene3D" id="3.40.50.1100">
    <property type="match status" value="5"/>
</dbReference>
<dbReference type="GO" id="GO:0004124">
    <property type="term" value="F:cysteine synthase activity"/>
    <property type="evidence" value="ECO:0007669"/>
    <property type="project" value="UniProtKB-EC"/>
</dbReference>
<accession>A0AAD9DF59</accession>
<dbReference type="AlphaFoldDB" id="A0AAD9DF59"/>
<gene>
    <name evidence="3" type="ORF">QTG54_006034</name>
</gene>
<dbReference type="PANTHER" id="PTHR10314">
    <property type="entry name" value="CYSTATHIONINE BETA-SYNTHASE"/>
    <property type="match status" value="1"/>
</dbReference>
<dbReference type="SUPFAM" id="SSF53686">
    <property type="entry name" value="Tryptophan synthase beta subunit-like PLP-dependent enzymes"/>
    <property type="match status" value="1"/>
</dbReference>
<proteinExistence type="predicted"/>
<protein>
    <submittedName>
        <fullName evidence="3">Cysteine synthase</fullName>
        <ecNumber evidence="3">2.5.1.47</ecNumber>
    </submittedName>
</protein>
<evidence type="ECO:0000256" key="1">
    <source>
        <dbReference type="SAM" id="Phobius"/>
    </source>
</evidence>
<feature type="domain" description="Tryptophan synthase beta chain-like PALP" evidence="2">
    <location>
        <begin position="271"/>
        <end position="388"/>
    </location>
</feature>
<organism evidence="3 4">
    <name type="scientific">Skeletonema marinoi</name>
    <dbReference type="NCBI Taxonomy" id="267567"/>
    <lineage>
        <taxon>Eukaryota</taxon>
        <taxon>Sar</taxon>
        <taxon>Stramenopiles</taxon>
        <taxon>Ochrophyta</taxon>
        <taxon>Bacillariophyta</taxon>
        <taxon>Coscinodiscophyceae</taxon>
        <taxon>Thalassiosirophycidae</taxon>
        <taxon>Thalassiosirales</taxon>
        <taxon>Skeletonemataceae</taxon>
        <taxon>Skeletonema</taxon>
        <taxon>Skeletonema marinoi-dohrnii complex</taxon>
    </lineage>
</organism>
<comment type="caution">
    <text evidence="3">The sequence shown here is derived from an EMBL/GenBank/DDBJ whole genome shotgun (WGS) entry which is preliminary data.</text>
</comment>
<dbReference type="CDD" id="cd01561">
    <property type="entry name" value="CBS_like"/>
    <property type="match status" value="1"/>
</dbReference>
<keyword evidence="1" id="KW-0812">Transmembrane</keyword>
<reference evidence="3" key="1">
    <citation type="submission" date="2023-06" db="EMBL/GenBank/DDBJ databases">
        <title>Survivors Of The Sea: Transcriptome response of Skeletonema marinoi to long-term dormancy.</title>
        <authorList>
            <person name="Pinder M.I.M."/>
            <person name="Kourtchenko O."/>
            <person name="Robertson E.K."/>
            <person name="Larsson T."/>
            <person name="Maumus F."/>
            <person name="Osuna-Cruz C.M."/>
            <person name="Vancaester E."/>
            <person name="Stenow R."/>
            <person name="Vandepoele K."/>
            <person name="Ploug H."/>
            <person name="Bruchert V."/>
            <person name="Godhe A."/>
            <person name="Topel M."/>
        </authorList>
    </citation>
    <scope>NUCLEOTIDE SEQUENCE</scope>
    <source>
        <strain evidence="3">R05AC</strain>
    </source>
</reference>
<evidence type="ECO:0000313" key="4">
    <source>
        <dbReference type="Proteomes" id="UP001224775"/>
    </source>
</evidence>
<feature type="domain" description="Tryptophan synthase beta chain-like PALP" evidence="2">
    <location>
        <begin position="149"/>
        <end position="261"/>
    </location>
</feature>
<feature type="transmembrane region" description="Helical" evidence="1">
    <location>
        <begin position="6"/>
        <end position="30"/>
    </location>
</feature>
<dbReference type="InterPro" id="IPR036052">
    <property type="entry name" value="TrpB-like_PALP_sf"/>
</dbReference>
<dbReference type="Proteomes" id="UP001224775">
    <property type="component" value="Unassembled WGS sequence"/>
</dbReference>
<evidence type="ECO:0000259" key="2">
    <source>
        <dbReference type="Pfam" id="PF00291"/>
    </source>
</evidence>
<keyword evidence="3" id="KW-0808">Transferase</keyword>
<feature type="domain" description="Tryptophan synthase beta chain-like PALP" evidence="2">
    <location>
        <begin position="416"/>
        <end position="494"/>
    </location>
</feature>
<keyword evidence="1" id="KW-0472">Membrane</keyword>
<dbReference type="InterPro" id="IPR001926">
    <property type="entry name" value="TrpB-like_PALP"/>
</dbReference>
<dbReference type="EMBL" id="JATAAI010000009">
    <property type="protein sequence ID" value="KAK1743413.1"/>
    <property type="molecule type" value="Genomic_DNA"/>
</dbReference>
<dbReference type="InterPro" id="IPR050214">
    <property type="entry name" value="Cys_Synth/Cystath_Beta-Synth"/>
</dbReference>
<sequence>MPSNNSSFIIAPLAVGSAVAAVSVFAALIFRRRSRTCSNGPSSNDAVIIGGYQSLIGDTPLLYLPHISSLLPNNVKIYVKMECLNPGGTGKDRAARSMILCAEEKGELPPPYKASMIANKADSKITNISDAPNTAVKDHSNIPDEIHAAIVTALKNTKTHGILIEGTSGSTGISLASLACTRGHGIIVAMPDDQSNQKKEFLEKLGCGVVVVKNCSISNPGHYVNVARRIWEWLNVERRYDEYYWESVMKPAGDEILNGHNNSSPPRLIRAAFMNQFENLANVTSHYTSTGPEIYSQLDGKVDAFIMSAGTGGTLVGVGAYLKERFFENLQQKHRMLSQSPPRIILVDPPGSSLFNKIKFGVAYASQQSERKLRRHRYDTLAEGIGLDRVTANFGLGCEMISWEKKAFAKRIDETSSDQNYEQISNNNASSTLQSKIIDDALSISDQQAVHMAHHLLRHEGLFVGSSSAMNVAGAIIVASQMPERSNIVTVVCDGGQRHTSRFWNRDFVVNEWGLKWPGDNLTDPLEHDILHQLGIKV</sequence>
<dbReference type="EC" id="2.5.1.47" evidence="3"/>
<feature type="domain" description="Tryptophan synthase beta chain-like PALP" evidence="2">
    <location>
        <begin position="54"/>
        <end position="105"/>
    </location>
</feature>
<keyword evidence="4" id="KW-1185">Reference proteome</keyword>
<evidence type="ECO:0000313" key="3">
    <source>
        <dbReference type="EMBL" id="KAK1743413.1"/>
    </source>
</evidence>
<dbReference type="Pfam" id="PF00291">
    <property type="entry name" value="PALP"/>
    <property type="match status" value="4"/>
</dbReference>
<name>A0AAD9DF59_9STRA</name>
<keyword evidence="1" id="KW-1133">Transmembrane helix</keyword>